<dbReference type="RefSeq" id="WP_354596206.1">
    <property type="nucleotide sequence ID" value="NZ_CP136798.1"/>
</dbReference>
<gene>
    <name evidence="2" type="ORF">R1Y80_01685</name>
</gene>
<keyword evidence="1" id="KW-1133">Transmembrane helix</keyword>
<accession>A0AAU8KBN2</accession>
<evidence type="ECO:0000256" key="1">
    <source>
        <dbReference type="SAM" id="Phobius"/>
    </source>
</evidence>
<organism evidence="2">
    <name type="scientific">Streptomyces sp. JL1001</name>
    <dbReference type="NCBI Taxonomy" id="3078227"/>
    <lineage>
        <taxon>Bacteria</taxon>
        <taxon>Bacillati</taxon>
        <taxon>Actinomycetota</taxon>
        <taxon>Actinomycetes</taxon>
        <taxon>Kitasatosporales</taxon>
        <taxon>Streptomycetaceae</taxon>
        <taxon>Streptomyces</taxon>
    </lineage>
</organism>
<proteinExistence type="predicted"/>
<dbReference type="EMBL" id="CP136798">
    <property type="protein sequence ID" value="XCN12428.1"/>
    <property type="molecule type" value="Genomic_DNA"/>
</dbReference>
<keyword evidence="1" id="KW-0812">Transmembrane</keyword>
<name>A0AAU8KBN2_9ACTN</name>
<protein>
    <recommendedName>
        <fullName evidence="3">Integral membrane protein</fullName>
    </recommendedName>
</protein>
<evidence type="ECO:0008006" key="3">
    <source>
        <dbReference type="Google" id="ProtNLM"/>
    </source>
</evidence>
<feature type="transmembrane region" description="Helical" evidence="1">
    <location>
        <begin position="42"/>
        <end position="61"/>
    </location>
</feature>
<evidence type="ECO:0000313" key="2">
    <source>
        <dbReference type="EMBL" id="XCN12428.1"/>
    </source>
</evidence>
<keyword evidence="1" id="KW-0472">Membrane</keyword>
<reference evidence="2" key="1">
    <citation type="submission" date="2023-10" db="EMBL/GenBank/DDBJ databases">
        <title>Complete genome sequence of Streptomyces sp. JL1001.</title>
        <authorList>
            <person name="Jiang L."/>
        </authorList>
    </citation>
    <scope>NUCLEOTIDE SEQUENCE</scope>
    <source>
        <strain evidence="2">JL1001</strain>
    </source>
</reference>
<dbReference type="AlphaFoldDB" id="A0AAU8KBN2"/>
<feature type="transmembrane region" description="Helical" evidence="1">
    <location>
        <begin position="67"/>
        <end position="85"/>
    </location>
</feature>
<sequence length="240" mass="25276">MSNLFPTRAASLIVTFGNPPMRPLPLPRTTSPASGVLRGVRAAVLAVLCVLLPMAGHALTLGHAPQWVAVAMVGLVAVPAAVFLTRRRLTDGQLLGVLVAAQVAHHATYALPGMCRAAGGADATSGLPAWVEHGATLRLPEGVLLSGHVIALVVAVRVLGLSEQMLWRSRPLLDMVLRLPAFVRPLLVVRGNGPRRRLRTAGTLLKSAVLVRLRFGRAPPRAGGLLVRSRLAPVGRPVLS</sequence>